<dbReference type="GO" id="GO:0005524">
    <property type="term" value="F:ATP binding"/>
    <property type="evidence" value="ECO:0007669"/>
    <property type="project" value="UniProtKB-KW"/>
</dbReference>
<dbReference type="CDD" id="cd18793">
    <property type="entry name" value="SF2_C_SNF"/>
    <property type="match status" value="1"/>
</dbReference>
<dbReference type="GO" id="GO:0016787">
    <property type="term" value="F:hydrolase activity"/>
    <property type="evidence" value="ECO:0007669"/>
    <property type="project" value="UniProtKB-KW"/>
</dbReference>
<evidence type="ECO:0000256" key="2">
    <source>
        <dbReference type="ARBA" id="ARBA00022801"/>
    </source>
</evidence>
<dbReference type="SUPFAM" id="SSF52540">
    <property type="entry name" value="P-loop containing nucleoside triphosphate hydrolases"/>
    <property type="match status" value="2"/>
</dbReference>
<gene>
    <name evidence="5" type="ORF">B0H17DRAFT_1201156</name>
</gene>
<keyword evidence="3" id="KW-0067">ATP-binding</keyword>
<dbReference type="PROSITE" id="PS51194">
    <property type="entry name" value="HELICASE_CTER"/>
    <property type="match status" value="1"/>
</dbReference>
<accession>A0AAD7GIY6</accession>
<dbReference type="GO" id="GO:0006281">
    <property type="term" value="P:DNA repair"/>
    <property type="evidence" value="ECO:0007669"/>
    <property type="project" value="TreeGrafter"/>
</dbReference>
<keyword evidence="2 5" id="KW-0378">Hydrolase</keyword>
<keyword evidence="6" id="KW-1185">Reference proteome</keyword>
<dbReference type="InterPro" id="IPR000330">
    <property type="entry name" value="SNF2_N"/>
</dbReference>
<keyword evidence="1" id="KW-0547">Nucleotide-binding</keyword>
<feature type="domain" description="Helicase C-terminal" evidence="4">
    <location>
        <begin position="263"/>
        <end position="423"/>
    </location>
</feature>
<dbReference type="InterPro" id="IPR038718">
    <property type="entry name" value="SNF2-like_sf"/>
</dbReference>
<dbReference type="InterPro" id="IPR050628">
    <property type="entry name" value="SNF2_RAD54_helicase_TF"/>
</dbReference>
<protein>
    <submittedName>
        <fullName evidence="5">P-loop containing nucleoside triphosphate hydrolase protein</fullName>
    </submittedName>
</protein>
<dbReference type="InterPro" id="IPR049730">
    <property type="entry name" value="SNF2/RAD54-like_C"/>
</dbReference>
<dbReference type="InterPro" id="IPR027417">
    <property type="entry name" value="P-loop_NTPase"/>
</dbReference>
<dbReference type="SMART" id="SM00490">
    <property type="entry name" value="HELICc"/>
    <property type="match status" value="1"/>
</dbReference>
<evidence type="ECO:0000256" key="3">
    <source>
        <dbReference type="ARBA" id="ARBA00022840"/>
    </source>
</evidence>
<dbReference type="Gene3D" id="3.40.50.10810">
    <property type="entry name" value="Tandem AAA-ATPase domain"/>
    <property type="match status" value="1"/>
</dbReference>
<dbReference type="PANTHER" id="PTHR45626">
    <property type="entry name" value="TRANSCRIPTION TERMINATION FACTOR 2-RELATED"/>
    <property type="match status" value="1"/>
</dbReference>
<proteinExistence type="predicted"/>
<reference evidence="5" key="1">
    <citation type="submission" date="2023-03" db="EMBL/GenBank/DDBJ databases">
        <title>Massive genome expansion in bonnet fungi (Mycena s.s.) driven by repeated elements and novel gene families across ecological guilds.</title>
        <authorList>
            <consortium name="Lawrence Berkeley National Laboratory"/>
            <person name="Harder C.B."/>
            <person name="Miyauchi S."/>
            <person name="Viragh M."/>
            <person name="Kuo A."/>
            <person name="Thoen E."/>
            <person name="Andreopoulos B."/>
            <person name="Lu D."/>
            <person name="Skrede I."/>
            <person name="Drula E."/>
            <person name="Henrissat B."/>
            <person name="Morin E."/>
            <person name="Kohler A."/>
            <person name="Barry K."/>
            <person name="LaButti K."/>
            <person name="Morin E."/>
            <person name="Salamov A."/>
            <person name="Lipzen A."/>
            <person name="Mereny Z."/>
            <person name="Hegedus B."/>
            <person name="Baldrian P."/>
            <person name="Stursova M."/>
            <person name="Weitz H."/>
            <person name="Taylor A."/>
            <person name="Grigoriev I.V."/>
            <person name="Nagy L.G."/>
            <person name="Martin F."/>
            <person name="Kauserud H."/>
        </authorList>
    </citation>
    <scope>NUCLEOTIDE SEQUENCE</scope>
    <source>
        <strain evidence="5">CBHHK067</strain>
    </source>
</reference>
<dbReference type="GO" id="GO:0005634">
    <property type="term" value="C:nucleus"/>
    <property type="evidence" value="ECO:0007669"/>
    <property type="project" value="TreeGrafter"/>
</dbReference>
<evidence type="ECO:0000313" key="5">
    <source>
        <dbReference type="EMBL" id="KAJ7691301.1"/>
    </source>
</evidence>
<organism evidence="5 6">
    <name type="scientific">Mycena rosella</name>
    <name type="common">Pink bonnet</name>
    <name type="synonym">Agaricus rosellus</name>
    <dbReference type="NCBI Taxonomy" id="1033263"/>
    <lineage>
        <taxon>Eukaryota</taxon>
        <taxon>Fungi</taxon>
        <taxon>Dikarya</taxon>
        <taxon>Basidiomycota</taxon>
        <taxon>Agaricomycotina</taxon>
        <taxon>Agaricomycetes</taxon>
        <taxon>Agaricomycetidae</taxon>
        <taxon>Agaricales</taxon>
        <taxon>Marasmiineae</taxon>
        <taxon>Mycenaceae</taxon>
        <taxon>Mycena</taxon>
    </lineage>
</organism>
<sequence>MLSHYRRLFHEVLADPRLPDVVLLTLSEIRNQYAAFMNKAPRMKRNFRYEAHTIRNPESASARACWALSKSHALCLTGTPAQNKLRDLHPLLKFLDVESKGLNDLATFTASVTIPYGAGKIVKATELLVGVLSECMIYRPKGTGPGAVQLPKLHDAIIVPVYLTPAEREVYRYIKSVHPFKSHWAKIVRLRQAVDHPALLTKALHGGDIGPKPDDTSDQMRVLLDESNAEANEIIAQDVPLGTLPASLKKHAAIFKPTYLSSKFEALWGILKRIPAGEKVIVFSHFLTNLDMLAESLSENRMSYVNYTGRMEPSERAAALDKIRNDKGCSVLLLSIMAGGTGLDIPACNHVVLIEPWWNPTSRSVEQAISRVHRIGQVREVRVYKLLVKDSIEDSIIKTQDAKKEVIGGLLSLCTVPDVDEMRKWLA</sequence>
<dbReference type="Gene3D" id="3.40.50.300">
    <property type="entry name" value="P-loop containing nucleotide triphosphate hydrolases"/>
    <property type="match status" value="1"/>
</dbReference>
<dbReference type="GO" id="GO:0008094">
    <property type="term" value="F:ATP-dependent activity, acting on DNA"/>
    <property type="evidence" value="ECO:0007669"/>
    <property type="project" value="TreeGrafter"/>
</dbReference>
<dbReference type="Pfam" id="PF00271">
    <property type="entry name" value="Helicase_C"/>
    <property type="match status" value="1"/>
</dbReference>
<name>A0AAD7GIY6_MYCRO</name>
<comment type="caution">
    <text evidence="5">The sequence shown here is derived from an EMBL/GenBank/DDBJ whole genome shotgun (WGS) entry which is preliminary data.</text>
</comment>
<dbReference type="AlphaFoldDB" id="A0AAD7GIY6"/>
<evidence type="ECO:0000313" key="6">
    <source>
        <dbReference type="Proteomes" id="UP001221757"/>
    </source>
</evidence>
<dbReference type="EMBL" id="JARKIE010000059">
    <property type="protein sequence ID" value="KAJ7691301.1"/>
    <property type="molecule type" value="Genomic_DNA"/>
</dbReference>
<dbReference type="Pfam" id="PF00176">
    <property type="entry name" value="SNF2-rel_dom"/>
    <property type="match status" value="1"/>
</dbReference>
<evidence type="ECO:0000256" key="1">
    <source>
        <dbReference type="ARBA" id="ARBA00022741"/>
    </source>
</evidence>
<dbReference type="Proteomes" id="UP001221757">
    <property type="component" value="Unassembled WGS sequence"/>
</dbReference>
<evidence type="ECO:0000259" key="4">
    <source>
        <dbReference type="PROSITE" id="PS51194"/>
    </source>
</evidence>
<dbReference type="InterPro" id="IPR001650">
    <property type="entry name" value="Helicase_C-like"/>
</dbReference>